<evidence type="ECO:0000313" key="4">
    <source>
        <dbReference type="Proteomes" id="UP001175227"/>
    </source>
</evidence>
<dbReference type="SUPFAM" id="SSF56112">
    <property type="entry name" value="Protein kinase-like (PK-like)"/>
    <property type="match status" value="1"/>
</dbReference>
<dbReference type="Gene3D" id="1.10.510.10">
    <property type="entry name" value="Transferase(Phosphotransferase) domain 1"/>
    <property type="match status" value="1"/>
</dbReference>
<dbReference type="InterPro" id="IPR002575">
    <property type="entry name" value="Aminoglycoside_PTrfase"/>
</dbReference>
<protein>
    <recommendedName>
        <fullName evidence="2">Aminoglycoside phosphotransferase domain-containing protein</fullName>
    </recommendedName>
</protein>
<evidence type="ECO:0000313" key="3">
    <source>
        <dbReference type="EMBL" id="KAK0465688.1"/>
    </source>
</evidence>
<dbReference type="InterPro" id="IPR011009">
    <property type="entry name" value="Kinase-like_dom_sf"/>
</dbReference>
<feature type="non-terminal residue" evidence="3">
    <location>
        <position position="1"/>
    </location>
</feature>
<dbReference type="EMBL" id="JAUEPR010000093">
    <property type="protein sequence ID" value="KAK0465688.1"/>
    <property type="molecule type" value="Genomic_DNA"/>
</dbReference>
<dbReference type="AlphaFoldDB" id="A0AA39TT70"/>
<evidence type="ECO:0000256" key="1">
    <source>
        <dbReference type="SAM" id="SignalP"/>
    </source>
</evidence>
<name>A0AA39TT70_9AGAR</name>
<feature type="chain" id="PRO_5041418722" description="Aminoglycoside phosphotransferase domain-containing protein" evidence="1">
    <location>
        <begin position="20"/>
        <end position="136"/>
    </location>
</feature>
<feature type="signal peptide" evidence="1">
    <location>
        <begin position="1"/>
        <end position="19"/>
    </location>
</feature>
<dbReference type="PANTHER" id="PTHR21310:SF39">
    <property type="entry name" value="AMINOGLYCOSIDE PHOSPHOTRANSFERASE DOMAIN-CONTAINING PROTEIN"/>
    <property type="match status" value="1"/>
</dbReference>
<keyword evidence="4" id="KW-1185">Reference proteome</keyword>
<evidence type="ECO:0000259" key="2">
    <source>
        <dbReference type="Pfam" id="PF01636"/>
    </source>
</evidence>
<dbReference type="InterPro" id="IPR051678">
    <property type="entry name" value="AGP_Transferase"/>
</dbReference>
<comment type="caution">
    <text evidence="3">The sequence shown here is derived from an EMBL/GenBank/DDBJ whole genome shotgun (WGS) entry which is preliminary data.</text>
</comment>
<dbReference type="PANTHER" id="PTHR21310">
    <property type="entry name" value="AMINOGLYCOSIDE PHOSPHOTRANSFERASE-RELATED-RELATED"/>
    <property type="match status" value="1"/>
</dbReference>
<reference evidence="3" key="1">
    <citation type="submission" date="2023-06" db="EMBL/GenBank/DDBJ databases">
        <authorList>
            <consortium name="Lawrence Berkeley National Laboratory"/>
            <person name="Ahrendt S."/>
            <person name="Sahu N."/>
            <person name="Indic B."/>
            <person name="Wong-Bajracharya J."/>
            <person name="Merenyi Z."/>
            <person name="Ke H.-M."/>
            <person name="Monk M."/>
            <person name="Kocsube S."/>
            <person name="Drula E."/>
            <person name="Lipzen A."/>
            <person name="Balint B."/>
            <person name="Henrissat B."/>
            <person name="Andreopoulos B."/>
            <person name="Martin F.M."/>
            <person name="Harder C.B."/>
            <person name="Rigling D."/>
            <person name="Ford K.L."/>
            <person name="Foster G.D."/>
            <person name="Pangilinan J."/>
            <person name="Papanicolaou A."/>
            <person name="Barry K."/>
            <person name="LaButti K."/>
            <person name="Viragh M."/>
            <person name="Koriabine M."/>
            <person name="Yan M."/>
            <person name="Riley R."/>
            <person name="Champramary S."/>
            <person name="Plett K.L."/>
            <person name="Tsai I.J."/>
            <person name="Slot J."/>
            <person name="Sipos G."/>
            <person name="Plett J."/>
            <person name="Nagy L.G."/>
            <person name="Grigoriev I.V."/>
        </authorList>
    </citation>
    <scope>NUCLEOTIDE SEQUENCE</scope>
    <source>
        <strain evidence="3">ICMP 16352</strain>
    </source>
</reference>
<dbReference type="Proteomes" id="UP001175227">
    <property type="component" value="Unassembled WGS sequence"/>
</dbReference>
<gene>
    <name evidence="3" type="ORF">IW261DRAFT_1346994</name>
</gene>
<organism evidence="3 4">
    <name type="scientific">Armillaria novae-zelandiae</name>
    <dbReference type="NCBI Taxonomy" id="153914"/>
    <lineage>
        <taxon>Eukaryota</taxon>
        <taxon>Fungi</taxon>
        <taxon>Dikarya</taxon>
        <taxon>Basidiomycota</taxon>
        <taxon>Agaricomycotina</taxon>
        <taxon>Agaricomycetes</taxon>
        <taxon>Agaricomycetidae</taxon>
        <taxon>Agaricales</taxon>
        <taxon>Marasmiineae</taxon>
        <taxon>Physalacriaceae</taxon>
        <taxon>Armillaria</taxon>
    </lineage>
</organism>
<dbReference type="Pfam" id="PF01636">
    <property type="entry name" value="APH"/>
    <property type="match status" value="1"/>
</dbReference>
<feature type="domain" description="Aminoglycoside phosphotransferase" evidence="2">
    <location>
        <begin position="82"/>
        <end position="134"/>
    </location>
</feature>
<sequence>LVLWMRFRVVVSIWHFVHQLRSISRRIPQLCRFPGPLGDTPQPCTGRFFTGPGAGPFRSYAHMAAWYRNRLLVMQIFGPLTAQAKKADSYFDDSRPLVFTHQDLHMRNLMLGKDGQLWMIDWADAGFYPEWFEVLI</sequence>
<proteinExistence type="predicted"/>
<keyword evidence="1" id="KW-0732">Signal</keyword>
<accession>A0AA39TT70</accession>